<proteinExistence type="predicted"/>
<dbReference type="Proteomes" id="UP001152173">
    <property type="component" value="Unassembled WGS sequence"/>
</dbReference>
<name>A0A9X3LDK3_9BACL</name>
<keyword evidence="1" id="KW-0472">Membrane</keyword>
<evidence type="ECO:0000313" key="2">
    <source>
        <dbReference type="EMBL" id="MCZ8535918.1"/>
    </source>
</evidence>
<feature type="transmembrane region" description="Helical" evidence="1">
    <location>
        <begin position="39"/>
        <end position="58"/>
    </location>
</feature>
<protein>
    <submittedName>
        <fullName evidence="2">Uncharacterized protein</fullName>
    </submittedName>
</protein>
<evidence type="ECO:0000313" key="3">
    <source>
        <dbReference type="Proteomes" id="UP001152173"/>
    </source>
</evidence>
<keyword evidence="1" id="KW-0812">Transmembrane</keyword>
<accession>A0A9X3LDK3</accession>
<dbReference type="AlphaFoldDB" id="A0A9X3LDK3"/>
<keyword evidence="1" id="KW-1133">Transmembrane helix</keyword>
<reference evidence="2" key="1">
    <citation type="submission" date="2022-05" db="EMBL/GenBank/DDBJ databases">
        <authorList>
            <person name="Colautti A."/>
            <person name="Iacumin L."/>
        </authorList>
    </citation>
    <scope>NUCLEOTIDE SEQUENCE</scope>
    <source>
        <strain evidence="2">SK 55</strain>
    </source>
</reference>
<comment type="caution">
    <text evidence="2">The sequence shown here is derived from an EMBL/GenBank/DDBJ whole genome shotgun (WGS) entry which is preliminary data.</text>
</comment>
<gene>
    <name evidence="2" type="ORF">M9R32_01780</name>
</gene>
<evidence type="ECO:0000256" key="1">
    <source>
        <dbReference type="SAM" id="Phobius"/>
    </source>
</evidence>
<keyword evidence="3" id="KW-1185">Reference proteome</keyword>
<sequence length="225" mass="26394">MSNYLREVKDLTDSKHRVMRNVVNAIETNSRKPKHKWRYVLISAILTIGSTLFVLNQISIENERQPATEINKVTEVLLDLEQPTFTEEQGLFYLHGVTLGDSQSRVIELLGENYKIQQEDGSGADFVMVYDELARFFFYEDKLDWILLEKVDKNYFDQMFKDYAGFKFKTTTDVNNDRFFYSKETGQLLKATTNVPNEDLYLYLIRGGKDLLENPDFPKWEQIIN</sequence>
<dbReference type="RefSeq" id="WP_269925019.1">
    <property type="nucleotide sequence ID" value="NZ_JAMKBJ010000001.1"/>
</dbReference>
<organism evidence="2 3">
    <name type="scientific">Paenisporosarcina quisquiliarum</name>
    <dbReference type="NCBI Taxonomy" id="365346"/>
    <lineage>
        <taxon>Bacteria</taxon>
        <taxon>Bacillati</taxon>
        <taxon>Bacillota</taxon>
        <taxon>Bacilli</taxon>
        <taxon>Bacillales</taxon>
        <taxon>Caryophanaceae</taxon>
        <taxon>Paenisporosarcina</taxon>
    </lineage>
</organism>
<dbReference type="EMBL" id="JAMKBJ010000001">
    <property type="protein sequence ID" value="MCZ8535918.1"/>
    <property type="molecule type" value="Genomic_DNA"/>
</dbReference>